<reference evidence="3" key="3">
    <citation type="submission" date="2014-01" db="EMBL/GenBank/DDBJ databases">
        <title>Evolution of pathogenesis and genome organization in the Tremellales.</title>
        <authorList>
            <person name="Cuomo C."/>
            <person name="Litvintseva A."/>
            <person name="Heitman J."/>
            <person name="Chen Y."/>
            <person name="Sun S."/>
            <person name="Springer D."/>
            <person name="Dromer F."/>
            <person name="Young S."/>
            <person name="Zeng Q."/>
            <person name="Chapman S."/>
            <person name="Gujja S."/>
            <person name="Saif S."/>
            <person name="Birren B."/>
        </authorList>
    </citation>
    <scope>NUCLEOTIDE SEQUENCE</scope>
    <source>
        <strain evidence="3">CBS 10118</strain>
    </source>
</reference>
<dbReference type="Pfam" id="PF08635">
    <property type="entry name" value="ox_reductase_C"/>
    <property type="match status" value="1"/>
</dbReference>
<feature type="domain" description="Gfo/Idh/MocA-like oxidoreductase N-terminal" evidence="1">
    <location>
        <begin position="77"/>
        <end position="228"/>
    </location>
</feature>
<dbReference type="Gene3D" id="3.30.360.10">
    <property type="entry name" value="Dihydrodipicolinate Reductase, domain 2"/>
    <property type="match status" value="1"/>
</dbReference>
<dbReference type="PANTHER" id="PTHR43249:SF1">
    <property type="entry name" value="D-GLUCOSIDE 3-DEHYDROGENASE"/>
    <property type="match status" value="1"/>
</dbReference>
<dbReference type="OrthoDB" id="10250282at2759"/>
<keyword evidence="5" id="KW-1185">Reference proteome</keyword>
<dbReference type="PANTHER" id="PTHR43249">
    <property type="entry name" value="UDP-N-ACETYL-2-AMINO-2-DEOXY-D-GLUCURONATE OXIDASE"/>
    <property type="match status" value="1"/>
</dbReference>
<reference evidence="4" key="2">
    <citation type="submission" date="2013-07" db="EMBL/GenBank/DDBJ databases">
        <authorList>
            <consortium name="The Broad Institute Genome Sequencing Platform"/>
            <person name="Cuomo C."/>
            <person name="Litvintseva A."/>
            <person name="Chen Y."/>
            <person name="Heitman J."/>
            <person name="Sun S."/>
            <person name="Springer D."/>
            <person name="Dromer F."/>
            <person name="Young S.K."/>
            <person name="Zeng Q."/>
            <person name="Gargeya S."/>
            <person name="Fitzgerald M."/>
            <person name="Abouelleil A."/>
            <person name="Alvarado L."/>
            <person name="Berlin A.M."/>
            <person name="Chapman S.B."/>
            <person name="Dewar J."/>
            <person name="Goldberg J."/>
            <person name="Griggs A."/>
            <person name="Gujja S."/>
            <person name="Hansen M."/>
            <person name="Howarth C."/>
            <person name="Imamovic A."/>
            <person name="Larimer J."/>
            <person name="McCowan C."/>
            <person name="Murphy C."/>
            <person name="Pearson M."/>
            <person name="Priest M."/>
            <person name="Roberts A."/>
            <person name="Saif S."/>
            <person name="Shea T."/>
            <person name="Sykes S."/>
            <person name="Wortman J."/>
            <person name="Nusbaum C."/>
            <person name="Birren B."/>
        </authorList>
    </citation>
    <scope>NUCLEOTIDE SEQUENCE</scope>
    <source>
        <strain evidence="4">CBS 10118</strain>
    </source>
</reference>
<reference evidence="4" key="4">
    <citation type="submission" date="2024-02" db="EMBL/GenBank/DDBJ databases">
        <title>Comparative genomics of Cryptococcus and Kwoniella reveals pathogenesis evolution and contrasting modes of karyotype evolution via chromosome fusion or intercentromeric recombination.</title>
        <authorList>
            <person name="Coelho M.A."/>
            <person name="David-Palma M."/>
            <person name="Shea T."/>
            <person name="Bowers K."/>
            <person name="McGinley-Smith S."/>
            <person name="Mohammad A.W."/>
            <person name="Gnirke A."/>
            <person name="Yurkov A.M."/>
            <person name="Nowrousian M."/>
            <person name="Sun S."/>
            <person name="Cuomo C.A."/>
            <person name="Heitman J."/>
        </authorList>
    </citation>
    <scope>NUCLEOTIDE SEQUENCE</scope>
    <source>
        <strain evidence="4">CBS 10118</strain>
    </source>
</reference>
<evidence type="ECO:0000259" key="1">
    <source>
        <dbReference type="Pfam" id="PF01408"/>
    </source>
</evidence>
<dbReference type="VEuPathDB" id="FungiDB:I302_06334"/>
<sequence length="455" mass="49982">MRPTAVVSRSTAFVVGRSSLRLPQFYSRAGIASAGRRQASARGFGTTKMRLSAAIEGLGHDNEIPTARVQPEAGPDVKVLVIGAGNINFGSDEGPWNHSQRIEQKLGNRLKVVGLVDPAVPRAQAVLDAKRLTFASSAYADTPIYRTVQEAISELSATPPDLVLLGSPPAFRGTTDPSKGYNTEIQLAEGFPKAALFVEKPVSTGSVDEAAKVAQFLEGKPNLVSVGYMLRYSAAVQKMKQILKENNLAVMMTSARYVMAYEHSAKVAWWTKSIDCGPIVEQATHFCDLSRYFAGEVDLSTVMAHSVEWYEKPGQLTKIPFDENNLVPEDDRIPRFTSATWKYKSGAIGHLEHGVALQGTEFSTEITVFADGYQLKLIDPYNRPTLYVRRPGSDVEEVHHFNDDDPFLSEMSTFIDRAAKGSSDIPVLSSFADAVRTYELTWAIRWASEKTKTPK</sequence>
<reference evidence="3" key="1">
    <citation type="submission" date="2013-07" db="EMBL/GenBank/DDBJ databases">
        <title>The Genome Sequence of Cryptococcus bestiolae CBS10118.</title>
        <authorList>
            <consortium name="The Broad Institute Genome Sequencing Platform"/>
            <person name="Cuomo C."/>
            <person name="Litvintseva A."/>
            <person name="Chen Y."/>
            <person name="Heitman J."/>
            <person name="Sun S."/>
            <person name="Springer D."/>
            <person name="Dromer F."/>
            <person name="Young S.K."/>
            <person name="Zeng Q."/>
            <person name="Gargeya S."/>
            <person name="Fitzgerald M."/>
            <person name="Abouelleil A."/>
            <person name="Alvarado L."/>
            <person name="Berlin A.M."/>
            <person name="Chapman S.B."/>
            <person name="Dewar J."/>
            <person name="Goldberg J."/>
            <person name="Griggs A."/>
            <person name="Gujja S."/>
            <person name="Hansen M."/>
            <person name="Howarth C."/>
            <person name="Imamovic A."/>
            <person name="Larimer J."/>
            <person name="McCowan C."/>
            <person name="Murphy C."/>
            <person name="Pearson M."/>
            <person name="Priest M."/>
            <person name="Roberts A."/>
            <person name="Saif S."/>
            <person name="Shea T."/>
            <person name="Sykes S."/>
            <person name="Wortman J."/>
            <person name="Nusbaum C."/>
            <person name="Birren B."/>
        </authorList>
    </citation>
    <scope>NUCLEOTIDE SEQUENCE [LARGE SCALE GENOMIC DNA]</scope>
    <source>
        <strain evidence="3">CBS 10118</strain>
    </source>
</reference>
<evidence type="ECO:0000259" key="2">
    <source>
        <dbReference type="Pfam" id="PF08635"/>
    </source>
</evidence>
<name>A0A1B9G1H5_9TREE</name>
<dbReference type="Proteomes" id="UP000092730">
    <property type="component" value="Chromosome 5"/>
</dbReference>
<dbReference type="Gene3D" id="3.40.50.720">
    <property type="entry name" value="NAD(P)-binding Rossmann-like Domain"/>
    <property type="match status" value="1"/>
</dbReference>
<dbReference type="InterPro" id="IPR013944">
    <property type="entry name" value="OxRdtase_put_C"/>
</dbReference>
<accession>A0A1B9G1H5</accession>
<dbReference type="RefSeq" id="XP_019045943.1">
    <property type="nucleotide sequence ID" value="XM_019192946.1"/>
</dbReference>
<dbReference type="Pfam" id="PF01408">
    <property type="entry name" value="GFO_IDH_MocA"/>
    <property type="match status" value="1"/>
</dbReference>
<dbReference type="InterPro" id="IPR036291">
    <property type="entry name" value="NAD(P)-bd_dom_sf"/>
</dbReference>
<dbReference type="AlphaFoldDB" id="A0A1B9G1H5"/>
<dbReference type="STRING" id="1296100.A0A1B9G1H5"/>
<gene>
    <name evidence="3" type="ORF">I302_06334</name>
    <name evidence="4" type="ORF">I302_106408</name>
</gene>
<feature type="domain" description="Oxidoreductase putative C-terminal" evidence="2">
    <location>
        <begin position="231"/>
        <end position="373"/>
    </location>
</feature>
<dbReference type="InterPro" id="IPR052515">
    <property type="entry name" value="Gfo/Idh/MocA_Oxidoreductase"/>
</dbReference>
<dbReference type="SUPFAM" id="SSF51735">
    <property type="entry name" value="NAD(P)-binding Rossmann-fold domains"/>
    <property type="match status" value="1"/>
</dbReference>
<dbReference type="EMBL" id="CP144545">
    <property type="protein sequence ID" value="WVW84374.1"/>
    <property type="molecule type" value="Genomic_DNA"/>
</dbReference>
<evidence type="ECO:0000313" key="5">
    <source>
        <dbReference type="Proteomes" id="UP000092730"/>
    </source>
</evidence>
<dbReference type="InterPro" id="IPR000683">
    <property type="entry name" value="Gfo/Idh/MocA-like_OxRdtase_N"/>
</dbReference>
<evidence type="ECO:0000313" key="4">
    <source>
        <dbReference type="EMBL" id="WVW84374.1"/>
    </source>
</evidence>
<evidence type="ECO:0000313" key="3">
    <source>
        <dbReference type="EMBL" id="OCF24873.1"/>
    </source>
</evidence>
<dbReference type="KEGG" id="kbi:30210733"/>
<protein>
    <submittedName>
        <fullName evidence="3">NAD binding dehydrogenase</fullName>
    </submittedName>
</protein>
<dbReference type="SUPFAM" id="SSF55347">
    <property type="entry name" value="Glyceraldehyde-3-phosphate dehydrogenase-like, C-terminal domain"/>
    <property type="match status" value="1"/>
</dbReference>
<proteinExistence type="predicted"/>
<dbReference type="EMBL" id="KI894022">
    <property type="protein sequence ID" value="OCF24873.1"/>
    <property type="molecule type" value="Genomic_DNA"/>
</dbReference>
<dbReference type="GO" id="GO:0000166">
    <property type="term" value="F:nucleotide binding"/>
    <property type="evidence" value="ECO:0007669"/>
    <property type="project" value="InterPro"/>
</dbReference>
<organism evidence="3">
    <name type="scientific">Kwoniella bestiolae CBS 10118</name>
    <dbReference type="NCBI Taxonomy" id="1296100"/>
    <lineage>
        <taxon>Eukaryota</taxon>
        <taxon>Fungi</taxon>
        <taxon>Dikarya</taxon>
        <taxon>Basidiomycota</taxon>
        <taxon>Agaricomycotina</taxon>
        <taxon>Tremellomycetes</taxon>
        <taxon>Tremellales</taxon>
        <taxon>Cryptococcaceae</taxon>
        <taxon>Kwoniella</taxon>
    </lineage>
</organism>
<dbReference type="GeneID" id="30210733"/>